<keyword evidence="3" id="KW-0235">DNA replication</keyword>
<dbReference type="InterPro" id="IPR050326">
    <property type="entry name" value="NAD_dep_DNA_ligaseB"/>
</dbReference>
<dbReference type="RefSeq" id="WP_220105476.1">
    <property type="nucleotide sequence ID" value="NZ_JAHZSS010000030.1"/>
</dbReference>
<dbReference type="Pfam" id="PF01068">
    <property type="entry name" value="DNA_ligase_A_M"/>
    <property type="match status" value="1"/>
</dbReference>
<keyword evidence="2 9" id="KW-0436">Ligase</keyword>
<dbReference type="NCBIfam" id="NF006592">
    <property type="entry name" value="PRK09125.1"/>
    <property type="match status" value="1"/>
</dbReference>
<accession>A0ABS7EKV9</accession>
<comment type="cofactor">
    <cofactor evidence="1">
        <name>a divalent metal cation</name>
        <dbReference type="ChEBI" id="CHEBI:60240"/>
    </cofactor>
</comment>
<dbReference type="PROSITE" id="PS50160">
    <property type="entry name" value="DNA_LIGASE_A3"/>
    <property type="match status" value="1"/>
</dbReference>
<evidence type="ECO:0000256" key="5">
    <source>
        <dbReference type="ARBA" id="ARBA00023204"/>
    </source>
</evidence>
<dbReference type="EC" id="6.5.1.1" evidence="9"/>
<dbReference type="Gene3D" id="2.40.50.140">
    <property type="entry name" value="Nucleic acid-binding proteins"/>
    <property type="match status" value="1"/>
</dbReference>
<dbReference type="InterPro" id="IPR029319">
    <property type="entry name" value="DNA_ligase_OB"/>
</dbReference>
<evidence type="ECO:0000313" key="10">
    <source>
        <dbReference type="Proteomes" id="UP001166251"/>
    </source>
</evidence>
<dbReference type="PANTHER" id="PTHR47810">
    <property type="entry name" value="DNA LIGASE"/>
    <property type="match status" value="1"/>
</dbReference>
<feature type="signal peptide" evidence="7">
    <location>
        <begin position="1"/>
        <end position="21"/>
    </location>
</feature>
<keyword evidence="4" id="KW-0227">DNA damage</keyword>
<keyword evidence="5" id="KW-0234">DNA repair</keyword>
<evidence type="ECO:0000313" key="9">
    <source>
        <dbReference type="EMBL" id="MBW8192854.1"/>
    </source>
</evidence>
<gene>
    <name evidence="9" type="ORF">K0504_17590</name>
</gene>
<dbReference type="Proteomes" id="UP001166251">
    <property type="component" value="Unassembled WGS sequence"/>
</dbReference>
<evidence type="ECO:0000256" key="4">
    <source>
        <dbReference type="ARBA" id="ARBA00022763"/>
    </source>
</evidence>
<evidence type="ECO:0000256" key="2">
    <source>
        <dbReference type="ARBA" id="ARBA00022598"/>
    </source>
</evidence>
<dbReference type="SUPFAM" id="SSF50249">
    <property type="entry name" value="Nucleic acid-binding proteins"/>
    <property type="match status" value="1"/>
</dbReference>
<protein>
    <submittedName>
        <fullName evidence="9">DNA ligase</fullName>
        <ecNumber evidence="9">6.5.1.1</ecNumber>
    </submittedName>
</protein>
<feature type="chain" id="PRO_5047213113" evidence="7">
    <location>
        <begin position="22"/>
        <end position="282"/>
    </location>
</feature>
<dbReference type="EMBL" id="JAHZSS010000030">
    <property type="protein sequence ID" value="MBW8192854.1"/>
    <property type="molecule type" value="Genomic_DNA"/>
</dbReference>
<dbReference type="InterPro" id="IPR016059">
    <property type="entry name" value="DNA_ligase_ATP-dep_CS"/>
</dbReference>
<dbReference type="InterPro" id="IPR012340">
    <property type="entry name" value="NA-bd_OB-fold"/>
</dbReference>
<evidence type="ECO:0000256" key="3">
    <source>
        <dbReference type="ARBA" id="ARBA00022705"/>
    </source>
</evidence>
<dbReference type="PROSITE" id="PS00333">
    <property type="entry name" value="DNA_LIGASE_A2"/>
    <property type="match status" value="1"/>
</dbReference>
<evidence type="ECO:0000256" key="7">
    <source>
        <dbReference type="SAM" id="SignalP"/>
    </source>
</evidence>
<dbReference type="Pfam" id="PF14743">
    <property type="entry name" value="DNA_ligase_OB_2"/>
    <property type="match status" value="1"/>
</dbReference>
<evidence type="ECO:0000259" key="8">
    <source>
        <dbReference type="PROSITE" id="PS50160"/>
    </source>
</evidence>
<evidence type="ECO:0000256" key="6">
    <source>
        <dbReference type="ARBA" id="ARBA00034003"/>
    </source>
</evidence>
<proteinExistence type="predicted"/>
<dbReference type="CDD" id="cd08041">
    <property type="entry name" value="OBF_kDNA_ligase_like"/>
    <property type="match status" value="1"/>
</dbReference>
<evidence type="ECO:0000256" key="1">
    <source>
        <dbReference type="ARBA" id="ARBA00001968"/>
    </source>
</evidence>
<dbReference type="CDD" id="cd07896">
    <property type="entry name" value="Adenylation_kDNA_ligase_like"/>
    <property type="match status" value="1"/>
</dbReference>
<name>A0ABS7EKV9_9GAMM</name>
<sequence length="282" mass="31902">MLKSPTLTLIGCALLPTPALLAGQHPAPPLMLASEYEESIQLGNYLLSEKYDGVRTFWDGQHLLTRSGNIIHAPKWFTAGLPQIALDGELWIGYGQFSQVMALLNRQHSADEQWQQVTFKVFDLPTIRAPFEMRDKQLAKLVAEVDLSYLQKVEQHLVRSEQDIRDELNRVLKRGGEGLMLRHRNGLYEPKRSLQMLKLKPWQDAEALVIGHQPGQGKYQGQLGALVVRGNDGQIFKVGTGFSDDERRQPPSIGSVITYRFSGFTSHGKPRFASYLRRRLPE</sequence>
<organism evidence="9 10">
    <name type="scientific">Neiella holothuriorum</name>
    <dbReference type="NCBI Taxonomy" id="2870530"/>
    <lineage>
        <taxon>Bacteria</taxon>
        <taxon>Pseudomonadati</taxon>
        <taxon>Pseudomonadota</taxon>
        <taxon>Gammaproteobacteria</taxon>
        <taxon>Alteromonadales</taxon>
        <taxon>Echinimonadaceae</taxon>
        <taxon>Neiella</taxon>
    </lineage>
</organism>
<keyword evidence="10" id="KW-1185">Reference proteome</keyword>
<feature type="domain" description="ATP-dependent DNA ligase family profile" evidence="8">
    <location>
        <begin position="127"/>
        <end position="232"/>
    </location>
</feature>
<dbReference type="GO" id="GO:0003910">
    <property type="term" value="F:DNA ligase (ATP) activity"/>
    <property type="evidence" value="ECO:0007669"/>
    <property type="project" value="UniProtKB-EC"/>
</dbReference>
<reference evidence="9" key="1">
    <citation type="submission" date="2021-07" db="EMBL/GenBank/DDBJ databases">
        <title>Neiella marina sp. nov., isolated from the intestinal content of sea cucumber Apostichopus japonicus.</title>
        <authorList>
            <person name="Bai X."/>
        </authorList>
    </citation>
    <scope>NUCLEOTIDE SEQUENCE</scope>
    <source>
        <strain evidence="9">126</strain>
    </source>
</reference>
<dbReference type="Gene3D" id="3.30.1490.70">
    <property type="match status" value="1"/>
</dbReference>
<comment type="catalytic activity">
    <reaction evidence="6">
        <text>ATP + (deoxyribonucleotide)n-3'-hydroxyl + 5'-phospho-(deoxyribonucleotide)m = (deoxyribonucleotide)n+m + AMP + diphosphate.</text>
        <dbReference type="EC" id="6.5.1.1"/>
    </reaction>
</comment>
<dbReference type="Gene3D" id="3.30.470.30">
    <property type="entry name" value="DNA ligase/mRNA capping enzyme"/>
    <property type="match status" value="1"/>
</dbReference>
<comment type="caution">
    <text evidence="9">The sequence shown here is derived from an EMBL/GenBank/DDBJ whole genome shotgun (WGS) entry which is preliminary data.</text>
</comment>
<dbReference type="InterPro" id="IPR012310">
    <property type="entry name" value="DNA_ligase_ATP-dep_cent"/>
</dbReference>
<keyword evidence="7" id="KW-0732">Signal</keyword>
<dbReference type="PANTHER" id="PTHR47810:SF1">
    <property type="entry name" value="DNA LIGASE B"/>
    <property type="match status" value="1"/>
</dbReference>
<dbReference type="SUPFAM" id="SSF56091">
    <property type="entry name" value="DNA ligase/mRNA capping enzyme, catalytic domain"/>
    <property type="match status" value="1"/>
</dbReference>